<evidence type="ECO:0000256" key="7">
    <source>
        <dbReference type="PROSITE-ProRule" id="PRU10141"/>
    </source>
</evidence>
<evidence type="ECO:0000256" key="9">
    <source>
        <dbReference type="SAM" id="Phobius"/>
    </source>
</evidence>
<keyword evidence="9" id="KW-0472">Membrane</keyword>
<keyword evidence="5 11" id="KW-0418">Kinase</keyword>
<keyword evidence="12" id="KW-1185">Reference proteome</keyword>
<dbReference type="PANTHER" id="PTHR43289:SF6">
    <property type="entry name" value="SERINE_THREONINE-PROTEIN KINASE NEKL-3"/>
    <property type="match status" value="1"/>
</dbReference>
<evidence type="ECO:0000256" key="4">
    <source>
        <dbReference type="ARBA" id="ARBA00022741"/>
    </source>
</evidence>
<keyword evidence="3" id="KW-0808">Transferase</keyword>
<dbReference type="CDD" id="cd14014">
    <property type="entry name" value="STKc_PknB_like"/>
    <property type="match status" value="1"/>
</dbReference>
<dbReference type="InterPro" id="IPR017441">
    <property type="entry name" value="Protein_kinase_ATP_BS"/>
</dbReference>
<evidence type="ECO:0000256" key="1">
    <source>
        <dbReference type="ARBA" id="ARBA00012513"/>
    </source>
</evidence>
<keyword evidence="9" id="KW-0812">Transmembrane</keyword>
<dbReference type="PROSITE" id="PS50011">
    <property type="entry name" value="PROTEIN_KINASE_DOM"/>
    <property type="match status" value="1"/>
</dbReference>
<dbReference type="PROSITE" id="PS00107">
    <property type="entry name" value="PROTEIN_KINASE_ATP"/>
    <property type="match status" value="1"/>
</dbReference>
<keyword evidence="4 7" id="KW-0547">Nucleotide-binding</keyword>
<sequence length="534" mass="56623">MSRRSVPTPPEIPGLSFIRLLGSGGFSDVYLYRQELPRREVAVKVLNADELSESGREAFVAEANVMAQLSAHPYIVTIYTADVAPDGRPYIVMEYVAGPTLAQRYRRGGLGVAETLRTGVRLSSAVATAHAAGILHRDIKPANVLSTDYGWPALTDFGISSAFGEERERGADAVGMSIPWSPAEVFDDSSAPDVRSDVFSLAATMYTVLAARTPFERLGGPNGSVDLISRIERGMVEPIGRDDIPLTLVAVLSRGLARRPEDRFAGAVEFARALQRIELELDHAPTPIDVPQALLDRVPAADDRVGADAAPTRVRSPHEVRPDEAPDADGAPVTQRTRGPERTVFRASPPRVGDESGAAGPDGDDGATTRRARGGGSAAGRGANTTAASPGAAGVRPESHPVRRVVLTSAAVVVVIIGCAVALIWGAVAPPALPEVEARQAPTVVVVVPDAQSGDVTPSEDGTEVRFSWRNPDPRSGDKYLVRRTDDGGGLAEPRLLDETSLTLTDVNPEGELCLQIQINRSGRLSAEPLTMCL</sequence>
<name>A0A1R4ICW7_9MICO</name>
<keyword evidence="6 7" id="KW-0067">ATP-binding</keyword>
<feature type="region of interest" description="Disordered" evidence="8">
    <location>
        <begin position="307"/>
        <end position="399"/>
    </location>
</feature>
<evidence type="ECO:0000256" key="6">
    <source>
        <dbReference type="ARBA" id="ARBA00022840"/>
    </source>
</evidence>
<dbReference type="Pfam" id="PF00069">
    <property type="entry name" value="Pkinase"/>
    <property type="match status" value="1"/>
</dbReference>
<evidence type="ECO:0000313" key="12">
    <source>
        <dbReference type="Proteomes" id="UP000196778"/>
    </source>
</evidence>
<evidence type="ECO:0000259" key="10">
    <source>
        <dbReference type="PROSITE" id="PS50011"/>
    </source>
</evidence>
<keyword evidence="9" id="KW-1133">Transmembrane helix</keyword>
<proteinExistence type="predicted"/>
<dbReference type="Gene3D" id="1.10.510.10">
    <property type="entry name" value="Transferase(Phosphotransferase) domain 1"/>
    <property type="match status" value="1"/>
</dbReference>
<evidence type="ECO:0000313" key="11">
    <source>
        <dbReference type="EMBL" id="SJN17660.1"/>
    </source>
</evidence>
<feature type="domain" description="Protein kinase" evidence="10">
    <location>
        <begin position="15"/>
        <end position="277"/>
    </location>
</feature>
<gene>
    <name evidence="11" type="ORF">FM119_01085</name>
</gene>
<dbReference type="AlphaFoldDB" id="A0A1R4ICW7"/>
<dbReference type="Proteomes" id="UP000196778">
    <property type="component" value="Unassembled WGS sequence"/>
</dbReference>
<dbReference type="OrthoDB" id="9762169at2"/>
<keyword evidence="2 11" id="KW-0723">Serine/threonine-protein kinase</keyword>
<dbReference type="InterPro" id="IPR000719">
    <property type="entry name" value="Prot_kinase_dom"/>
</dbReference>
<dbReference type="EMBL" id="FUKR01000006">
    <property type="protein sequence ID" value="SJN17660.1"/>
    <property type="molecule type" value="Genomic_DNA"/>
</dbReference>
<dbReference type="GO" id="GO:0004674">
    <property type="term" value="F:protein serine/threonine kinase activity"/>
    <property type="evidence" value="ECO:0007669"/>
    <property type="project" value="UniProtKB-KW"/>
</dbReference>
<protein>
    <recommendedName>
        <fullName evidence="1">non-specific serine/threonine protein kinase</fullName>
        <ecNumber evidence="1">2.7.11.1</ecNumber>
    </recommendedName>
</protein>
<reference evidence="12" key="1">
    <citation type="submission" date="2017-02" db="EMBL/GenBank/DDBJ databases">
        <authorList>
            <person name="Dridi B."/>
        </authorList>
    </citation>
    <scope>NUCLEOTIDE SEQUENCE [LARGE SCALE GENOMIC DNA]</scope>
    <source>
        <strain evidence="12">EB411</strain>
    </source>
</reference>
<dbReference type="PANTHER" id="PTHR43289">
    <property type="entry name" value="MITOGEN-ACTIVATED PROTEIN KINASE KINASE KINASE 20-RELATED"/>
    <property type="match status" value="1"/>
</dbReference>
<evidence type="ECO:0000256" key="2">
    <source>
        <dbReference type="ARBA" id="ARBA00022527"/>
    </source>
</evidence>
<dbReference type="EC" id="2.7.11.1" evidence="1"/>
<dbReference type="RefSeq" id="WP_087135849.1">
    <property type="nucleotide sequence ID" value="NZ_FUKR01000006.1"/>
</dbReference>
<organism evidence="11 12">
    <name type="scientific">Mycetocola reblochoni REB411</name>
    <dbReference type="NCBI Taxonomy" id="1255698"/>
    <lineage>
        <taxon>Bacteria</taxon>
        <taxon>Bacillati</taxon>
        <taxon>Actinomycetota</taxon>
        <taxon>Actinomycetes</taxon>
        <taxon>Micrococcales</taxon>
        <taxon>Microbacteriaceae</taxon>
        <taxon>Mycetocola</taxon>
    </lineage>
</organism>
<evidence type="ECO:0000256" key="3">
    <source>
        <dbReference type="ARBA" id="ARBA00022679"/>
    </source>
</evidence>
<accession>A0A1R4ICW7</accession>
<dbReference type="SUPFAM" id="SSF56112">
    <property type="entry name" value="Protein kinase-like (PK-like)"/>
    <property type="match status" value="1"/>
</dbReference>
<dbReference type="InterPro" id="IPR011009">
    <property type="entry name" value="Kinase-like_dom_sf"/>
</dbReference>
<feature type="binding site" evidence="7">
    <location>
        <position position="44"/>
    </location>
    <ligand>
        <name>ATP</name>
        <dbReference type="ChEBI" id="CHEBI:30616"/>
    </ligand>
</feature>
<dbReference type="SMART" id="SM00220">
    <property type="entry name" value="S_TKc"/>
    <property type="match status" value="1"/>
</dbReference>
<feature type="transmembrane region" description="Helical" evidence="9">
    <location>
        <begin position="405"/>
        <end position="428"/>
    </location>
</feature>
<evidence type="ECO:0000256" key="5">
    <source>
        <dbReference type="ARBA" id="ARBA00022777"/>
    </source>
</evidence>
<evidence type="ECO:0000256" key="8">
    <source>
        <dbReference type="SAM" id="MobiDB-lite"/>
    </source>
</evidence>
<dbReference type="GO" id="GO:0005524">
    <property type="term" value="F:ATP binding"/>
    <property type="evidence" value="ECO:0007669"/>
    <property type="project" value="UniProtKB-UniRule"/>
</dbReference>